<proteinExistence type="predicted"/>
<evidence type="ECO:0000313" key="2">
    <source>
        <dbReference type="Proteomes" id="UP000828390"/>
    </source>
</evidence>
<dbReference type="Proteomes" id="UP000828390">
    <property type="component" value="Unassembled WGS sequence"/>
</dbReference>
<keyword evidence="2" id="KW-1185">Reference proteome</keyword>
<gene>
    <name evidence="1" type="ORF">DPMN_018058</name>
</gene>
<dbReference type="AlphaFoldDB" id="A0A9D4NGJ7"/>
<dbReference type="EMBL" id="JAIWYP010000001">
    <property type="protein sequence ID" value="KAH3893906.1"/>
    <property type="molecule type" value="Genomic_DNA"/>
</dbReference>
<reference evidence="1" key="2">
    <citation type="submission" date="2020-11" db="EMBL/GenBank/DDBJ databases">
        <authorList>
            <person name="McCartney M.A."/>
            <person name="Auch B."/>
            <person name="Kono T."/>
            <person name="Mallez S."/>
            <person name="Becker A."/>
            <person name="Gohl D.M."/>
            <person name="Silverstein K.A.T."/>
            <person name="Koren S."/>
            <person name="Bechman K.B."/>
            <person name="Herman A."/>
            <person name="Abrahante J.E."/>
            <person name="Garbe J."/>
        </authorList>
    </citation>
    <scope>NUCLEOTIDE SEQUENCE</scope>
    <source>
        <strain evidence="1">Duluth1</strain>
        <tissue evidence="1">Whole animal</tissue>
    </source>
</reference>
<accession>A0A9D4NGJ7</accession>
<name>A0A9D4NGJ7_DREPO</name>
<reference evidence="1" key="1">
    <citation type="journal article" date="2019" name="bioRxiv">
        <title>The Genome of the Zebra Mussel, Dreissena polymorpha: A Resource for Invasive Species Research.</title>
        <authorList>
            <person name="McCartney M.A."/>
            <person name="Auch B."/>
            <person name="Kono T."/>
            <person name="Mallez S."/>
            <person name="Zhang Y."/>
            <person name="Obille A."/>
            <person name="Becker A."/>
            <person name="Abrahante J.E."/>
            <person name="Garbe J."/>
            <person name="Badalamenti J.P."/>
            <person name="Herman A."/>
            <person name="Mangelson H."/>
            <person name="Liachko I."/>
            <person name="Sullivan S."/>
            <person name="Sone E.D."/>
            <person name="Koren S."/>
            <person name="Silverstein K.A.T."/>
            <person name="Beckman K.B."/>
            <person name="Gohl D.M."/>
        </authorList>
    </citation>
    <scope>NUCLEOTIDE SEQUENCE</scope>
    <source>
        <strain evidence="1">Duluth1</strain>
        <tissue evidence="1">Whole animal</tissue>
    </source>
</reference>
<protein>
    <submittedName>
        <fullName evidence="1">Uncharacterized protein</fullName>
    </submittedName>
</protein>
<organism evidence="1 2">
    <name type="scientific">Dreissena polymorpha</name>
    <name type="common">Zebra mussel</name>
    <name type="synonym">Mytilus polymorpha</name>
    <dbReference type="NCBI Taxonomy" id="45954"/>
    <lineage>
        <taxon>Eukaryota</taxon>
        <taxon>Metazoa</taxon>
        <taxon>Spiralia</taxon>
        <taxon>Lophotrochozoa</taxon>
        <taxon>Mollusca</taxon>
        <taxon>Bivalvia</taxon>
        <taxon>Autobranchia</taxon>
        <taxon>Heteroconchia</taxon>
        <taxon>Euheterodonta</taxon>
        <taxon>Imparidentia</taxon>
        <taxon>Neoheterodontei</taxon>
        <taxon>Myida</taxon>
        <taxon>Dreissenoidea</taxon>
        <taxon>Dreissenidae</taxon>
        <taxon>Dreissena</taxon>
    </lineage>
</organism>
<comment type="caution">
    <text evidence="1">The sequence shown here is derived from an EMBL/GenBank/DDBJ whole genome shotgun (WGS) entry which is preliminary data.</text>
</comment>
<sequence>MAWMFGRRVGMGDDDSGWGSVRLLGRPWTDLLSRAARGWMRVRLSRDASAVEYSGRGRIPVRAGSDPRGVGALVRGGVLCTLGTATRSYCLLRLTDGREQLTNPPTSAPDKHTITTYYIL</sequence>
<evidence type="ECO:0000313" key="1">
    <source>
        <dbReference type="EMBL" id="KAH3893906.1"/>
    </source>
</evidence>